<reference evidence="2 3" key="1">
    <citation type="submission" date="2020-02" db="EMBL/GenBank/DDBJ databases">
        <title>Nitrogenibacter mangrovi gen. nov., sp. nov. isolated from mangrove sediment, a denitrifying betaproteobacterium.</title>
        <authorList>
            <person name="Liao H."/>
            <person name="Tian Y."/>
        </authorList>
    </citation>
    <scope>NUCLEOTIDE SEQUENCE [LARGE SCALE GENOMIC DNA]</scope>
    <source>
        <strain evidence="2 3">M9-3-2</strain>
    </source>
</reference>
<keyword evidence="3" id="KW-1185">Reference proteome</keyword>
<dbReference type="EMBL" id="CP048836">
    <property type="protein sequence ID" value="QID19378.1"/>
    <property type="molecule type" value="Genomic_DNA"/>
</dbReference>
<organism evidence="2 3">
    <name type="scientific">Nitrogeniibacter mangrovi</name>
    <dbReference type="NCBI Taxonomy" id="2016596"/>
    <lineage>
        <taxon>Bacteria</taxon>
        <taxon>Pseudomonadati</taxon>
        <taxon>Pseudomonadota</taxon>
        <taxon>Betaproteobacteria</taxon>
        <taxon>Rhodocyclales</taxon>
        <taxon>Zoogloeaceae</taxon>
        <taxon>Nitrogeniibacter</taxon>
    </lineage>
</organism>
<gene>
    <name evidence="2" type="ORF">G3580_18210</name>
</gene>
<proteinExistence type="predicted"/>
<evidence type="ECO:0000256" key="1">
    <source>
        <dbReference type="SAM" id="SignalP"/>
    </source>
</evidence>
<evidence type="ECO:0000313" key="2">
    <source>
        <dbReference type="EMBL" id="QID19378.1"/>
    </source>
</evidence>
<sequence length="214" mass="22354">MNTRTICLSALLVSAPAAHASLIKFDFAGTLSNAIFGSAIAPGDSFSASFLLDTLAPVSASTSTSNRYDSVFTDVSITIDGVTPTPYPGSPTYFVTAFNQDFITLSFNFDGTVAPFNGAGFGTIGRFQVSYFATGLLGSLADLNSLDVDLLQTLSPRNPLVHVFGGDSSPLILSLASVSPVTIPEPASLALLASALCGFGVNHRYRKTLRTQQA</sequence>
<protein>
    <submittedName>
        <fullName evidence="2">PEP-CTERM sorting domain-containing protein</fullName>
    </submittedName>
</protein>
<accession>A0A6C1B9F9</accession>
<dbReference type="Proteomes" id="UP000501991">
    <property type="component" value="Chromosome"/>
</dbReference>
<feature type="signal peptide" evidence="1">
    <location>
        <begin position="1"/>
        <end position="20"/>
    </location>
</feature>
<dbReference type="RefSeq" id="WP_173767923.1">
    <property type="nucleotide sequence ID" value="NZ_CP048836.1"/>
</dbReference>
<keyword evidence="1" id="KW-0732">Signal</keyword>
<feature type="chain" id="PRO_5025638138" evidence="1">
    <location>
        <begin position="21"/>
        <end position="214"/>
    </location>
</feature>
<name>A0A6C1B9F9_9RHOO</name>
<dbReference type="KEGG" id="azq:G3580_18210"/>
<dbReference type="AlphaFoldDB" id="A0A6C1B9F9"/>
<evidence type="ECO:0000313" key="3">
    <source>
        <dbReference type="Proteomes" id="UP000501991"/>
    </source>
</evidence>